<accession>A0A7S0LGU2</accession>
<feature type="region of interest" description="Disordered" evidence="11">
    <location>
        <begin position="68"/>
        <end position="94"/>
    </location>
</feature>
<evidence type="ECO:0000313" key="13">
    <source>
        <dbReference type="EMBL" id="CAD8612380.1"/>
    </source>
</evidence>
<evidence type="ECO:0000256" key="7">
    <source>
        <dbReference type="ARBA" id="ARBA00023002"/>
    </source>
</evidence>
<evidence type="ECO:0000256" key="10">
    <source>
        <dbReference type="ARBA" id="ARBA00024039"/>
    </source>
</evidence>
<dbReference type="SUPFAM" id="SSF52833">
    <property type="entry name" value="Thioredoxin-like"/>
    <property type="match status" value="1"/>
</dbReference>
<comment type="subcellular location">
    <subcellularLocation>
        <location evidence="1">Plastid</location>
        <location evidence="1">Chloroplast</location>
    </subcellularLocation>
</comment>
<evidence type="ECO:0000259" key="12">
    <source>
        <dbReference type="PROSITE" id="PS51352"/>
    </source>
</evidence>
<dbReference type="PANTHER" id="PTHR47834:SF2">
    <property type="entry name" value="THIOREDOXIN-LIKE PROTEIN CITRX, CHLOROPLASTIC"/>
    <property type="match status" value="1"/>
</dbReference>
<dbReference type="InterPro" id="IPR013766">
    <property type="entry name" value="Thioredoxin_domain"/>
</dbReference>
<keyword evidence="7" id="KW-0560">Oxidoreductase</keyword>
<dbReference type="AlphaFoldDB" id="A0A7S0LGU2"/>
<evidence type="ECO:0000256" key="4">
    <source>
        <dbReference type="ARBA" id="ARBA00022640"/>
    </source>
</evidence>
<dbReference type="GO" id="GO:0045454">
    <property type="term" value="P:cell redox homeostasis"/>
    <property type="evidence" value="ECO:0007669"/>
    <property type="project" value="InterPro"/>
</dbReference>
<name>A0A7S0LGU2_9EUKA</name>
<reference evidence="13" key="1">
    <citation type="submission" date="2021-01" db="EMBL/GenBank/DDBJ databases">
        <authorList>
            <person name="Corre E."/>
            <person name="Pelletier E."/>
            <person name="Niang G."/>
            <person name="Scheremetjew M."/>
            <person name="Finn R."/>
            <person name="Kale V."/>
            <person name="Holt S."/>
            <person name="Cochrane G."/>
            <person name="Meng A."/>
            <person name="Brown T."/>
            <person name="Cohen L."/>
        </authorList>
    </citation>
    <scope>NUCLEOTIDE SEQUENCE</scope>
    <source>
        <strain evidence="13">PLY182g</strain>
    </source>
</reference>
<gene>
    <name evidence="13" type="ORF">CPEL01642_LOCUS15760</name>
</gene>
<protein>
    <recommendedName>
        <fullName evidence="12">Thioredoxin domain-containing protein</fullName>
    </recommendedName>
</protein>
<dbReference type="GO" id="GO:0009507">
    <property type="term" value="C:chloroplast"/>
    <property type="evidence" value="ECO:0007669"/>
    <property type="project" value="UniProtKB-SubCell"/>
</dbReference>
<dbReference type="PROSITE" id="PS00194">
    <property type="entry name" value="THIOREDOXIN_1"/>
    <property type="match status" value="1"/>
</dbReference>
<dbReference type="InterPro" id="IPR044182">
    <property type="entry name" value="CITRX"/>
</dbReference>
<organism evidence="13">
    <name type="scientific">Coccolithus braarudii</name>
    <dbReference type="NCBI Taxonomy" id="221442"/>
    <lineage>
        <taxon>Eukaryota</taxon>
        <taxon>Haptista</taxon>
        <taxon>Haptophyta</taxon>
        <taxon>Prymnesiophyceae</taxon>
        <taxon>Coccolithales</taxon>
        <taxon>Coccolithaceae</taxon>
        <taxon>Coccolithus</taxon>
    </lineage>
</organism>
<dbReference type="CDD" id="cd02947">
    <property type="entry name" value="TRX_family"/>
    <property type="match status" value="1"/>
</dbReference>
<evidence type="ECO:0000256" key="8">
    <source>
        <dbReference type="ARBA" id="ARBA00023157"/>
    </source>
</evidence>
<dbReference type="PANTHER" id="PTHR47834">
    <property type="entry name" value="THIOREDOXIN-LIKE PROTEIN CITRX, CHLOROPLASTIC"/>
    <property type="match status" value="1"/>
</dbReference>
<evidence type="ECO:0000256" key="3">
    <source>
        <dbReference type="ARBA" id="ARBA00022528"/>
    </source>
</evidence>
<dbReference type="EMBL" id="HBEY01033066">
    <property type="protein sequence ID" value="CAD8612380.1"/>
    <property type="molecule type" value="Transcribed_RNA"/>
</dbReference>
<keyword evidence="3" id="KW-0150">Chloroplast</keyword>
<keyword evidence="6" id="KW-0249">Electron transport</keyword>
<evidence type="ECO:0000256" key="6">
    <source>
        <dbReference type="ARBA" id="ARBA00022982"/>
    </source>
</evidence>
<sequence>MPAYQARPALNIRCWACREPSRRTWMCSEELAATQMSVKELKIALDDRGVSWRGVCFERTELEAALTRAQEAGPGSEADDAGRQEDLGGEEGASASVKAASTLADEEARYAAAYEAGLARASCLRVKEIRTELAARSIGWATLFEKSELAATLAAAYARAALFSSSGALEPGSARSLNAEQLRQEMQDGRTPMLLDVYATWCGPCKLLAPQLEQLAAELGSSCRVAKLDSDAEPQLSTELRVAGLPTLIFLRGDGSQLSEAFRVEGVPGNAAALRQLVVQHLEV</sequence>
<dbReference type="PROSITE" id="PS51352">
    <property type="entry name" value="THIOREDOXIN_2"/>
    <property type="match status" value="1"/>
</dbReference>
<dbReference type="Pfam" id="PF00085">
    <property type="entry name" value="Thioredoxin"/>
    <property type="match status" value="1"/>
</dbReference>
<evidence type="ECO:0000256" key="9">
    <source>
        <dbReference type="ARBA" id="ARBA00023284"/>
    </source>
</evidence>
<keyword evidence="2" id="KW-0813">Transport</keyword>
<keyword evidence="5" id="KW-0809">Transit peptide</keyword>
<dbReference type="InterPro" id="IPR017937">
    <property type="entry name" value="Thioredoxin_CS"/>
</dbReference>
<evidence type="ECO:0000256" key="2">
    <source>
        <dbReference type="ARBA" id="ARBA00022448"/>
    </source>
</evidence>
<dbReference type="PRINTS" id="PR00421">
    <property type="entry name" value="THIOREDOXIN"/>
</dbReference>
<dbReference type="Gene3D" id="3.40.30.10">
    <property type="entry name" value="Glutaredoxin"/>
    <property type="match status" value="1"/>
</dbReference>
<keyword evidence="4" id="KW-0934">Plastid</keyword>
<dbReference type="InterPro" id="IPR036249">
    <property type="entry name" value="Thioredoxin-like_sf"/>
</dbReference>
<feature type="domain" description="Thioredoxin" evidence="12">
    <location>
        <begin position="173"/>
        <end position="283"/>
    </location>
</feature>
<keyword evidence="8" id="KW-1015">Disulfide bond</keyword>
<evidence type="ECO:0000256" key="11">
    <source>
        <dbReference type="SAM" id="MobiDB-lite"/>
    </source>
</evidence>
<keyword evidence="9" id="KW-0676">Redox-active center</keyword>
<evidence type="ECO:0000256" key="5">
    <source>
        <dbReference type="ARBA" id="ARBA00022946"/>
    </source>
</evidence>
<evidence type="ECO:0000256" key="1">
    <source>
        <dbReference type="ARBA" id="ARBA00004229"/>
    </source>
</evidence>
<dbReference type="GO" id="GO:0015035">
    <property type="term" value="F:protein-disulfide reductase activity"/>
    <property type="evidence" value="ECO:0007669"/>
    <property type="project" value="InterPro"/>
</dbReference>
<proteinExistence type="inferred from homology"/>
<comment type="similarity">
    <text evidence="10">Belongs to the thioredoxin family. Plant CITRX-type subfamily.</text>
</comment>